<feature type="repeat" description="ANK" evidence="22">
    <location>
        <begin position="595"/>
        <end position="628"/>
    </location>
</feature>
<comment type="caution">
    <text evidence="25">The sequence shown here is derived from an EMBL/GenBank/DDBJ whole genome shotgun (WGS) entry which is preliminary data.</text>
</comment>
<evidence type="ECO:0000256" key="11">
    <source>
        <dbReference type="ARBA" id="ARBA00022737"/>
    </source>
</evidence>
<keyword evidence="10" id="KW-0528">Neurotoxin</keyword>
<feature type="transmembrane region" description="Helical" evidence="23">
    <location>
        <begin position="1233"/>
        <end position="1255"/>
    </location>
</feature>
<keyword evidence="6" id="KW-0964">Secreted</keyword>
<reference evidence="25" key="1">
    <citation type="submission" date="2020-08" db="EMBL/GenBank/DDBJ databases">
        <title>Multicomponent nature underlies the extraordinary mechanical properties of spider dragline silk.</title>
        <authorList>
            <person name="Kono N."/>
            <person name="Nakamura H."/>
            <person name="Mori M."/>
            <person name="Yoshida Y."/>
            <person name="Ohtoshi R."/>
            <person name="Malay A.D."/>
            <person name="Moran D.A.P."/>
            <person name="Tomita M."/>
            <person name="Numata K."/>
            <person name="Arakawa K."/>
        </authorList>
    </citation>
    <scope>NUCLEOTIDE SEQUENCE</scope>
</reference>
<evidence type="ECO:0000313" key="26">
    <source>
        <dbReference type="Proteomes" id="UP000886998"/>
    </source>
</evidence>
<dbReference type="Proteomes" id="UP000886998">
    <property type="component" value="Unassembled WGS sequence"/>
</dbReference>
<dbReference type="Pfam" id="PF12796">
    <property type="entry name" value="Ank_2"/>
    <property type="match status" value="8"/>
</dbReference>
<evidence type="ECO:0000256" key="19">
    <source>
        <dbReference type="ARBA" id="ARBA00049657"/>
    </source>
</evidence>
<feature type="transmembrane region" description="Helical" evidence="23">
    <location>
        <begin position="1103"/>
        <end position="1124"/>
    </location>
</feature>
<evidence type="ECO:0000256" key="2">
    <source>
        <dbReference type="ARBA" id="ARBA00004175"/>
    </source>
</evidence>
<feature type="repeat" description="ANK" evidence="22">
    <location>
        <begin position="34"/>
        <end position="60"/>
    </location>
</feature>
<dbReference type="GO" id="GO:0090729">
    <property type="term" value="F:toxin activity"/>
    <property type="evidence" value="ECO:0007669"/>
    <property type="project" value="UniProtKB-KW"/>
</dbReference>
<evidence type="ECO:0000256" key="12">
    <source>
        <dbReference type="ARBA" id="ARBA00022989"/>
    </source>
</evidence>
<feature type="transmembrane region" description="Helical" evidence="23">
    <location>
        <begin position="1351"/>
        <end position="1372"/>
    </location>
</feature>
<evidence type="ECO:0000256" key="18">
    <source>
        <dbReference type="ARBA" id="ARBA00023303"/>
    </source>
</evidence>
<dbReference type="GO" id="GO:0044218">
    <property type="term" value="C:other organism cell membrane"/>
    <property type="evidence" value="ECO:0007669"/>
    <property type="project" value="UniProtKB-KW"/>
</dbReference>
<evidence type="ECO:0000256" key="15">
    <source>
        <dbReference type="ARBA" id="ARBA00023065"/>
    </source>
</evidence>
<comment type="similarity">
    <text evidence="19">Belongs to the cationic peptide 01 (latrotoxin) family. 03 (alpha-latrotoxin) subfamily.</text>
</comment>
<keyword evidence="25" id="KW-0675">Receptor</keyword>
<evidence type="ECO:0000313" key="25">
    <source>
        <dbReference type="EMBL" id="GFY59043.1"/>
    </source>
</evidence>
<keyword evidence="8" id="KW-0800">Toxin</keyword>
<feature type="domain" description="Ion transport" evidence="24">
    <location>
        <begin position="1221"/>
        <end position="1383"/>
    </location>
</feature>
<dbReference type="InterPro" id="IPR002110">
    <property type="entry name" value="Ankyrin_rpt"/>
</dbReference>
<feature type="repeat" description="ANK" evidence="22">
    <location>
        <begin position="376"/>
        <end position="408"/>
    </location>
</feature>
<comment type="subunit">
    <text evidence="20">Homotetramer in membranes.</text>
</comment>
<feature type="repeat" description="ANK" evidence="22">
    <location>
        <begin position="342"/>
        <end position="375"/>
    </location>
</feature>
<feature type="repeat" description="ANK" evidence="22">
    <location>
        <begin position="308"/>
        <end position="340"/>
    </location>
</feature>
<evidence type="ECO:0000256" key="9">
    <source>
        <dbReference type="ARBA" id="ARBA00022692"/>
    </source>
</evidence>
<evidence type="ECO:0000259" key="24">
    <source>
        <dbReference type="Pfam" id="PF00520"/>
    </source>
</evidence>
<dbReference type="GO" id="GO:0034703">
    <property type="term" value="C:cation channel complex"/>
    <property type="evidence" value="ECO:0007669"/>
    <property type="project" value="UniProtKB-ARBA"/>
</dbReference>
<feature type="repeat" description="ANK" evidence="22">
    <location>
        <begin position="806"/>
        <end position="828"/>
    </location>
</feature>
<dbReference type="GO" id="GO:0005262">
    <property type="term" value="F:calcium channel activity"/>
    <property type="evidence" value="ECO:0007669"/>
    <property type="project" value="InterPro"/>
</dbReference>
<feature type="transmembrane region" description="Helical" evidence="23">
    <location>
        <begin position="1198"/>
        <end position="1221"/>
    </location>
</feature>
<name>A0A8X7C9U8_9ARAC</name>
<protein>
    <recommendedName>
        <fullName evidence="21">Alpha-latrotoxin</fullName>
    </recommendedName>
</protein>
<keyword evidence="4" id="KW-0813">Transport</keyword>
<dbReference type="InterPro" id="IPR005821">
    <property type="entry name" value="Ion_trans_dom"/>
</dbReference>
<evidence type="ECO:0000256" key="21">
    <source>
        <dbReference type="ARBA" id="ARBA00049811"/>
    </source>
</evidence>
<evidence type="ECO:0000256" key="3">
    <source>
        <dbReference type="ARBA" id="ARBA00004613"/>
    </source>
</evidence>
<keyword evidence="15" id="KW-0406">Ion transport</keyword>
<accession>A0A8X7C9U8</accession>
<gene>
    <name evidence="25" type="primary">Trpc2</name>
    <name evidence="25" type="ORF">TNIN_375081</name>
</gene>
<dbReference type="Gene3D" id="1.25.40.20">
    <property type="entry name" value="Ankyrin repeat-containing domain"/>
    <property type="match status" value="7"/>
</dbReference>
<feature type="repeat" description="ANK" evidence="22">
    <location>
        <begin position="275"/>
        <end position="307"/>
    </location>
</feature>
<sequence length="1513" mass="165804">MGYTPLMYSVKDNRVFVAERFLDMGMDINIKGTDGLTALHLSAQQVREDMVRLLLGRKADPLAAGGPKGQLPLHIVCSRPTGQALTPLQLLLKATGKDARLVKDKAGNIPLMLSVEVGNHGICRELLMMDAKEQLSIRRPDIRDTPLHIASRRRDIDLMRLLIEKGAAVNLQNSEGMTPLHIAAMEGDEGMLKVLSQANARANILDRRDRAPVHLAAERGHTNAVEILLDKFKASISQRTKDGSTLMHIASAAGYPDIAMIFMKRGVPIHTSNKSGAKCLHIAAAAGHVEVVRSLLNKGESVDIKTNDGQTALHIAVQGCQPRVVETLLGYGAQIRLKAGKSGETPLHIAARTSGGEKCAELLLKSGAEVNATQEDGETPLHFAARFGHLNTVALLLQDKADLQQKSISGETPLHVAARNCHYAVARSLLDHWKKTHPGDTGATLVNAQNELGESVLHYASLVSKSQAHHPTEDKDLVKLLLQNGGEVNVPNKESAERNDGDWLLRGDPRSMPKSFFMMEFEELALVESLEAALGLVNGESHPEVVKLLLQNAARVDVFDEGGKAALHLAAEFGHGEVVDILLKHKAFANARSKKGMTPLHLAARNGYTEIVQKLVTQYGATLDALTLTGQTPLLLAAENDHPEVVKLFLRHKPELVSMANSNGFTCAHIAAMKGSVAVIKELMKFNRSMVTSARNLTGNTALHLAASGGHAEVVKVLIEAGSSATEENADGYTALHFAAKDGHVKVLQALKSAVSWRVCSKKTGMTALHVAASCGQTEFVQEMLTQIPATIPSERPGDTSLSDDYGFTPLHLAAESGHEGVVRVLLNSSGVQTDAATVTQGILPMHLAARGGHLAVAGLLLSRSTEQLQTADKQGRTPLHMAAAQGHREMVGLLLGQGADINVADNNGWTALHYTTRHGFLDVVQLLVNSGASPTAATSDGKVPLCLAAAAGHYDVLNYLLKKEHDTHTLMADSSFLIDLMVSSKAHQNKPVLEFVLVSAAPIETAAKMARSYQLLSLKEKDRARDLEVMAIFCEAMAADLLGITAISYNTGTLLRSVDSQNQPFLDVLIELQQKEVVAHPAVQKYLTDLWMGSLQWASWKMTLMFLSFLVCPLVWIAFSLPLGHRFTSIPIIKFMSYLVSHIFFIFLLSFTIVNPWLPLWKSTHLIPYIHEWLLLIWLIGLWVSDATNPKDREGLGFIKVIIMTVGSMGILTHVLAFVFPDDHSILVCLYIRNQFLAVALLLCFVEFLNFLTFHHLFGPWTVIIRDLIKDLMRFLAILGIFLVGFSLHLCAIYQPVFLPQGADNLTLVVFQSPIDTFEMLFFALFGLVEPDYMPPMHLSPGFSKAIMKVVFGIYMMVTVIVLINLLIAMMSNTYQRIQAQSDTEWKFGRAKLIRNMNKTSPSPSPICLFTLFGELFYRCPKKITGVKPQLHLMKSKRDAAIQRGDVPRIMPAAWQRRCTRRSQQIMPVVQNLTAGRPIAKVVDWPSIVVKYLEVTGADIKMELPEESHPGD</sequence>
<dbReference type="PANTHER" id="PTHR24198">
    <property type="entry name" value="ANKYRIN REPEAT AND PROTEIN KINASE DOMAIN-CONTAINING PROTEIN"/>
    <property type="match status" value="1"/>
</dbReference>
<feature type="transmembrane region" description="Helical" evidence="23">
    <location>
        <begin position="1167"/>
        <end position="1186"/>
    </location>
</feature>
<evidence type="ECO:0000256" key="23">
    <source>
        <dbReference type="SAM" id="Phobius"/>
    </source>
</evidence>
<feature type="repeat" description="ANK" evidence="22">
    <location>
        <begin position="908"/>
        <end position="940"/>
    </location>
</feature>
<proteinExistence type="inferred from homology"/>
<feature type="transmembrane region" description="Helical" evidence="23">
    <location>
        <begin position="1276"/>
        <end position="1298"/>
    </location>
</feature>
<dbReference type="Pfam" id="PF00023">
    <property type="entry name" value="Ank"/>
    <property type="match status" value="2"/>
</dbReference>
<evidence type="ECO:0000256" key="1">
    <source>
        <dbReference type="ARBA" id="ARBA00004141"/>
    </source>
</evidence>
<dbReference type="InterPro" id="IPR002153">
    <property type="entry name" value="TRPC_channel"/>
</dbReference>
<feature type="repeat" description="ANK" evidence="22">
    <location>
        <begin position="941"/>
        <end position="973"/>
    </location>
</feature>
<evidence type="ECO:0000256" key="17">
    <source>
        <dbReference type="ARBA" id="ARBA00023298"/>
    </source>
</evidence>
<evidence type="ECO:0000256" key="13">
    <source>
        <dbReference type="ARBA" id="ARBA00023028"/>
    </source>
</evidence>
<keyword evidence="13" id="KW-0638">Presynaptic neurotoxin</keyword>
<feature type="repeat" description="ANK" evidence="22">
    <location>
        <begin position="698"/>
        <end position="730"/>
    </location>
</feature>
<evidence type="ECO:0000256" key="22">
    <source>
        <dbReference type="PROSITE-ProRule" id="PRU00023"/>
    </source>
</evidence>
<dbReference type="PROSITE" id="PS50088">
    <property type="entry name" value="ANK_REPEAT"/>
    <property type="match status" value="22"/>
</dbReference>
<feature type="repeat" description="ANK" evidence="22">
    <location>
        <begin position="142"/>
        <end position="174"/>
    </location>
</feature>
<feature type="repeat" description="ANK" evidence="22">
    <location>
        <begin position="562"/>
        <end position="594"/>
    </location>
</feature>
<dbReference type="GO" id="GO:0005576">
    <property type="term" value="C:extracellular region"/>
    <property type="evidence" value="ECO:0007669"/>
    <property type="project" value="UniProtKB-SubCell"/>
</dbReference>
<feature type="repeat" description="ANK" evidence="22">
    <location>
        <begin position="208"/>
        <end position="231"/>
    </location>
</feature>
<feature type="repeat" description="ANK" evidence="22">
    <location>
        <begin position="875"/>
        <end position="907"/>
    </location>
</feature>
<keyword evidence="17" id="KW-1053">Target membrane</keyword>
<comment type="subcellular location">
    <subcellularLocation>
        <location evidence="1">Membrane</location>
        <topology evidence="1">Multi-pass membrane protein</topology>
    </subcellularLocation>
    <subcellularLocation>
        <location evidence="3">Secreted</location>
    </subcellularLocation>
    <subcellularLocation>
        <location evidence="2">Target cell membrane</location>
    </subcellularLocation>
</comment>
<keyword evidence="18" id="KW-0407">Ion channel</keyword>
<dbReference type="GO" id="GO:0006887">
    <property type="term" value="P:exocytosis"/>
    <property type="evidence" value="ECO:0007669"/>
    <property type="project" value="UniProtKB-KW"/>
</dbReference>
<feature type="repeat" description="ANK" evidence="22">
    <location>
        <begin position="175"/>
        <end position="207"/>
    </location>
</feature>
<keyword evidence="14 22" id="KW-0040">ANK repeat</keyword>
<feature type="repeat" description="ANK" evidence="22">
    <location>
        <begin position="409"/>
        <end position="441"/>
    </location>
</feature>
<keyword evidence="12 23" id="KW-1133">Transmembrane helix</keyword>
<feature type="transmembrane region" description="Helical" evidence="23">
    <location>
        <begin position="1310"/>
        <end position="1330"/>
    </location>
</feature>
<feature type="repeat" description="ANK" evidence="22">
    <location>
        <begin position="731"/>
        <end position="751"/>
    </location>
</feature>
<dbReference type="Pfam" id="PF13606">
    <property type="entry name" value="Ank_3"/>
    <property type="match status" value="1"/>
</dbReference>
<evidence type="ECO:0000256" key="7">
    <source>
        <dbReference type="ARBA" id="ARBA00022537"/>
    </source>
</evidence>
<evidence type="ECO:0000256" key="10">
    <source>
        <dbReference type="ARBA" id="ARBA00022699"/>
    </source>
</evidence>
<evidence type="ECO:0000256" key="14">
    <source>
        <dbReference type="ARBA" id="ARBA00023043"/>
    </source>
</evidence>
<dbReference type="PROSITE" id="PS50297">
    <property type="entry name" value="ANK_REP_REGION"/>
    <property type="match status" value="19"/>
</dbReference>
<feature type="transmembrane region" description="Helical" evidence="23">
    <location>
        <begin position="1136"/>
        <end position="1155"/>
    </location>
</feature>
<keyword evidence="5" id="KW-0268">Exocytosis</keyword>
<dbReference type="PANTHER" id="PTHR24198:SF165">
    <property type="entry name" value="ANKYRIN REPEAT-CONTAINING PROTEIN-RELATED"/>
    <property type="match status" value="1"/>
</dbReference>
<feature type="repeat" description="ANK" evidence="22">
    <location>
        <begin position="242"/>
        <end position="274"/>
    </location>
</feature>
<dbReference type="PRINTS" id="PR01097">
    <property type="entry name" value="TRNSRECEPTRP"/>
</dbReference>
<keyword evidence="26" id="KW-1185">Reference proteome</keyword>
<keyword evidence="16 23" id="KW-0472">Membrane</keyword>
<evidence type="ECO:0000256" key="20">
    <source>
        <dbReference type="ARBA" id="ARBA00049715"/>
    </source>
</evidence>
<evidence type="ECO:0000256" key="16">
    <source>
        <dbReference type="ARBA" id="ARBA00023136"/>
    </source>
</evidence>
<organism evidence="25 26">
    <name type="scientific">Trichonephila inaurata madagascariensis</name>
    <dbReference type="NCBI Taxonomy" id="2747483"/>
    <lineage>
        <taxon>Eukaryota</taxon>
        <taxon>Metazoa</taxon>
        <taxon>Ecdysozoa</taxon>
        <taxon>Arthropoda</taxon>
        <taxon>Chelicerata</taxon>
        <taxon>Arachnida</taxon>
        <taxon>Araneae</taxon>
        <taxon>Araneomorphae</taxon>
        <taxon>Entelegynae</taxon>
        <taxon>Araneoidea</taxon>
        <taxon>Nephilidae</taxon>
        <taxon>Trichonephila</taxon>
        <taxon>Trichonephila inaurata</taxon>
    </lineage>
</organism>
<evidence type="ECO:0000256" key="5">
    <source>
        <dbReference type="ARBA" id="ARBA00022483"/>
    </source>
</evidence>
<dbReference type="Pfam" id="PF00520">
    <property type="entry name" value="Ion_trans"/>
    <property type="match status" value="1"/>
</dbReference>
<evidence type="ECO:0000256" key="4">
    <source>
        <dbReference type="ARBA" id="ARBA00022448"/>
    </source>
</evidence>
<dbReference type="SUPFAM" id="SSF48403">
    <property type="entry name" value="Ankyrin repeat"/>
    <property type="match status" value="4"/>
</dbReference>
<keyword evidence="9 23" id="KW-0812">Transmembrane</keyword>
<dbReference type="InterPro" id="IPR036770">
    <property type="entry name" value="Ankyrin_rpt-contain_sf"/>
</dbReference>
<dbReference type="PRINTS" id="PR01415">
    <property type="entry name" value="ANKYRIN"/>
</dbReference>
<keyword evidence="7" id="KW-1052">Target cell membrane</keyword>
<dbReference type="OrthoDB" id="195446at2759"/>
<feature type="repeat" description="ANK" evidence="22">
    <location>
        <begin position="629"/>
        <end position="661"/>
    </location>
</feature>
<dbReference type="GO" id="GO:0044231">
    <property type="term" value="C:host cell presynaptic membrane"/>
    <property type="evidence" value="ECO:0007669"/>
    <property type="project" value="UniProtKB-KW"/>
</dbReference>
<evidence type="ECO:0000256" key="8">
    <source>
        <dbReference type="ARBA" id="ARBA00022656"/>
    </source>
</evidence>
<dbReference type="EMBL" id="BMAV01012399">
    <property type="protein sequence ID" value="GFY59043.1"/>
    <property type="molecule type" value="Genomic_DNA"/>
</dbReference>
<feature type="repeat" description="ANK" evidence="22">
    <location>
        <begin position="1"/>
        <end position="33"/>
    </location>
</feature>
<feature type="repeat" description="ANK" evidence="22">
    <location>
        <begin position="841"/>
        <end position="867"/>
    </location>
</feature>
<evidence type="ECO:0000256" key="6">
    <source>
        <dbReference type="ARBA" id="ARBA00022525"/>
    </source>
</evidence>
<dbReference type="SMART" id="SM00248">
    <property type="entry name" value="ANK"/>
    <property type="match status" value="27"/>
</dbReference>
<keyword evidence="11" id="KW-0677">Repeat</keyword>
<feature type="repeat" description="ANK" evidence="22">
    <location>
        <begin position="452"/>
        <end position="493"/>
    </location>
</feature>